<proteinExistence type="predicted"/>
<name>A0A914GTL2_GLORO</name>
<accession>A0A914GTL2</accession>
<dbReference type="Proteomes" id="UP000887572">
    <property type="component" value="Unplaced"/>
</dbReference>
<protein>
    <submittedName>
        <fullName evidence="2">Uncharacterized protein</fullName>
    </submittedName>
</protein>
<dbReference type="WBParaSite" id="Gr19_v10_g11102.t1">
    <property type="protein sequence ID" value="Gr19_v10_g11102.t1"/>
    <property type="gene ID" value="Gr19_v10_g11102"/>
</dbReference>
<organism evidence="1 2">
    <name type="scientific">Globodera rostochiensis</name>
    <name type="common">Golden nematode worm</name>
    <name type="synonym">Heterodera rostochiensis</name>
    <dbReference type="NCBI Taxonomy" id="31243"/>
    <lineage>
        <taxon>Eukaryota</taxon>
        <taxon>Metazoa</taxon>
        <taxon>Ecdysozoa</taxon>
        <taxon>Nematoda</taxon>
        <taxon>Chromadorea</taxon>
        <taxon>Rhabditida</taxon>
        <taxon>Tylenchina</taxon>
        <taxon>Tylenchomorpha</taxon>
        <taxon>Tylenchoidea</taxon>
        <taxon>Heteroderidae</taxon>
        <taxon>Heteroderinae</taxon>
        <taxon>Globodera</taxon>
    </lineage>
</organism>
<dbReference type="AlphaFoldDB" id="A0A914GTL2"/>
<reference evidence="2" key="1">
    <citation type="submission" date="2022-11" db="UniProtKB">
        <authorList>
            <consortium name="WormBaseParasite"/>
        </authorList>
    </citation>
    <scope>IDENTIFICATION</scope>
</reference>
<keyword evidence="1" id="KW-1185">Reference proteome</keyword>
<evidence type="ECO:0000313" key="1">
    <source>
        <dbReference type="Proteomes" id="UP000887572"/>
    </source>
</evidence>
<evidence type="ECO:0000313" key="2">
    <source>
        <dbReference type="WBParaSite" id="Gr19_v10_g11102.t1"/>
    </source>
</evidence>
<sequence>MSPLLSPSRVLLAKLGKSGLQQHNHCALLSYSKRLGASDGTNLPKGSSRLSSISSLTLNKPVVLDCGYCGQRFYNVHSTKPEELDIAHIQV</sequence>